<name>S9VSY9_9TRYP</name>
<dbReference type="Pfam" id="PF09724">
    <property type="entry name" value="Dcc1"/>
    <property type="match status" value="1"/>
</dbReference>
<gene>
    <name evidence="4" type="ORF">STCU_06208</name>
</gene>
<feature type="region of interest" description="Disordered" evidence="3">
    <location>
        <begin position="77"/>
        <end position="102"/>
    </location>
</feature>
<dbReference type="GO" id="GO:0006260">
    <property type="term" value="P:DNA replication"/>
    <property type="evidence" value="ECO:0007669"/>
    <property type="project" value="UniProtKB-KW"/>
</dbReference>
<proteinExistence type="inferred from homology"/>
<comment type="caution">
    <text evidence="4">The sequence shown here is derived from an EMBL/GenBank/DDBJ whole genome shotgun (WGS) entry which is preliminary data.</text>
</comment>
<dbReference type="GO" id="GO:0000785">
    <property type="term" value="C:chromatin"/>
    <property type="evidence" value="ECO:0007669"/>
    <property type="project" value="TreeGrafter"/>
</dbReference>
<reference evidence="4 5" key="1">
    <citation type="journal article" date="2013" name="PLoS ONE">
        <title>Predicting the Proteins of Angomonas deanei, Strigomonas culicis and Their Respective Endosymbionts Reveals New Aspects of the Trypanosomatidae Family.</title>
        <authorList>
            <person name="Motta M.C."/>
            <person name="Martins A.C."/>
            <person name="de Souza S.S."/>
            <person name="Catta-Preta C.M."/>
            <person name="Silva R."/>
            <person name="Klein C.C."/>
            <person name="de Almeida L.G."/>
            <person name="de Lima Cunha O."/>
            <person name="Ciapina L.P."/>
            <person name="Brocchi M."/>
            <person name="Colabardini A.C."/>
            <person name="de Araujo Lima B."/>
            <person name="Machado C.R."/>
            <person name="de Almeida Soares C.M."/>
            <person name="Probst C.M."/>
            <person name="de Menezes C.B."/>
            <person name="Thompson C.E."/>
            <person name="Bartholomeu D.C."/>
            <person name="Gradia D.F."/>
            <person name="Pavoni D.P."/>
            <person name="Grisard E.C."/>
            <person name="Fantinatti-Garboggini F."/>
            <person name="Marchini F.K."/>
            <person name="Rodrigues-Luiz G.F."/>
            <person name="Wagner G."/>
            <person name="Goldman G.H."/>
            <person name="Fietto J.L."/>
            <person name="Elias M.C."/>
            <person name="Goldman M.H."/>
            <person name="Sagot M.F."/>
            <person name="Pereira M."/>
            <person name="Stoco P.H."/>
            <person name="de Mendonca-Neto R.P."/>
            <person name="Teixeira S.M."/>
            <person name="Maciel T.E."/>
            <person name="de Oliveira Mendes T.A."/>
            <person name="Urmenyi T.P."/>
            <person name="de Souza W."/>
            <person name="Schenkman S."/>
            <person name="de Vasconcelos A.T."/>
        </authorList>
    </citation>
    <scope>NUCLEOTIDE SEQUENCE [LARGE SCALE GENOMIC DNA]</scope>
</reference>
<evidence type="ECO:0000313" key="5">
    <source>
        <dbReference type="Proteomes" id="UP000015354"/>
    </source>
</evidence>
<dbReference type="OrthoDB" id="276989at2759"/>
<dbReference type="AlphaFoldDB" id="S9VSY9"/>
<dbReference type="GO" id="GO:0034088">
    <property type="term" value="P:maintenance of mitotic sister chromatid cohesion"/>
    <property type="evidence" value="ECO:0007669"/>
    <property type="project" value="TreeGrafter"/>
</dbReference>
<organism evidence="4 5">
    <name type="scientific">Strigomonas culicis</name>
    <dbReference type="NCBI Taxonomy" id="28005"/>
    <lineage>
        <taxon>Eukaryota</taxon>
        <taxon>Discoba</taxon>
        <taxon>Euglenozoa</taxon>
        <taxon>Kinetoplastea</taxon>
        <taxon>Metakinetoplastina</taxon>
        <taxon>Trypanosomatida</taxon>
        <taxon>Trypanosomatidae</taxon>
        <taxon>Strigomonadinae</taxon>
        <taxon>Strigomonas</taxon>
    </lineage>
</organism>
<feature type="compositionally biased region" description="Low complexity" evidence="3">
    <location>
        <begin position="77"/>
        <end position="95"/>
    </location>
</feature>
<evidence type="ECO:0000256" key="2">
    <source>
        <dbReference type="ARBA" id="ARBA00022705"/>
    </source>
</evidence>
<dbReference type="InterPro" id="IPR019128">
    <property type="entry name" value="Dcc1"/>
</dbReference>
<keyword evidence="5" id="KW-1185">Reference proteome</keyword>
<dbReference type="GO" id="GO:0031390">
    <property type="term" value="C:Ctf18 RFC-like complex"/>
    <property type="evidence" value="ECO:0007669"/>
    <property type="project" value="InterPro"/>
</dbReference>
<protein>
    <submittedName>
        <fullName evidence="4">Sister chromatid cohesion protein DCC1</fullName>
    </submittedName>
</protein>
<evidence type="ECO:0000313" key="4">
    <source>
        <dbReference type="EMBL" id="EPY26325.1"/>
    </source>
</evidence>
<dbReference type="PANTHER" id="PTHR13395:SF6">
    <property type="entry name" value="SISTER CHROMATID COHESION PROTEIN DCC1"/>
    <property type="match status" value="1"/>
</dbReference>
<dbReference type="GO" id="GO:0000775">
    <property type="term" value="C:chromosome, centromeric region"/>
    <property type="evidence" value="ECO:0007669"/>
    <property type="project" value="TreeGrafter"/>
</dbReference>
<evidence type="ECO:0000256" key="3">
    <source>
        <dbReference type="SAM" id="MobiDB-lite"/>
    </source>
</evidence>
<keyword evidence="2" id="KW-0235">DNA replication</keyword>
<comment type="similarity">
    <text evidence="1">Belongs to the DCC1 family.</text>
</comment>
<accession>S9VSY9</accession>
<evidence type="ECO:0000256" key="1">
    <source>
        <dbReference type="ARBA" id="ARBA00007017"/>
    </source>
</evidence>
<dbReference type="Proteomes" id="UP000015354">
    <property type="component" value="Unassembled WGS sequence"/>
</dbReference>
<sequence length="428" mass="46637">MDDIYLSPEFENENDFRLLSIDKRIASAFTESLERRKGVVMVLKGEPSLTAHTDSNSMEVRRVEYSNTLLLAKYADGAAGPQSPTTATPSSQQPTRSVSRGQERLTNGVVLATLHRIFETQLVPPKLNVYRALRHSFIGEAELAGHETGSAAPRVAPQSLHTFKTLVRRTQSSPLELAGALKEMGALVVGGHLRLLEPPLQCRVLRAMVHAACRPAAAGAACDWDSLCASLAPATYPRLVVQAVGMVYRARGASTARADAPPPCGLSELFDLPKVAVALAGYVFDTSAETTTQALADGARYPSLCYDVFFERWRTAVPAEVWQLLQMEPGASPEASLELLNGNVIARRVRDSTLAGATLLWAPRDYLPSDLAARVRLLFEANPDKWSSAALKCYVDPLLSSEQVFANVILRYAREYRIPGQPTTYASL</sequence>
<dbReference type="EMBL" id="ATMH01006208">
    <property type="protein sequence ID" value="EPY26325.1"/>
    <property type="molecule type" value="Genomic_DNA"/>
</dbReference>
<dbReference type="PANTHER" id="PTHR13395">
    <property type="entry name" value="SISTER CHROMATID COHESION PROTEIN DCC1-RELATED"/>
    <property type="match status" value="1"/>
</dbReference>